<dbReference type="PANTHER" id="PTHR33375:SF1">
    <property type="entry name" value="CHROMOSOME-PARTITIONING PROTEIN PARB-RELATED"/>
    <property type="match status" value="1"/>
</dbReference>
<dbReference type="InterPro" id="IPR036086">
    <property type="entry name" value="ParB/Sulfiredoxin_sf"/>
</dbReference>
<dbReference type="CDD" id="cd16405">
    <property type="entry name" value="RepB_like_N"/>
    <property type="match status" value="1"/>
</dbReference>
<evidence type="ECO:0000256" key="2">
    <source>
        <dbReference type="SAM" id="MobiDB-lite"/>
    </source>
</evidence>
<comment type="similarity">
    <text evidence="1">Belongs to the ParB family.</text>
</comment>
<dbReference type="SUPFAM" id="SSF109709">
    <property type="entry name" value="KorB DNA-binding domain-like"/>
    <property type="match status" value="1"/>
</dbReference>
<reference evidence="4 5" key="1">
    <citation type="submission" date="2023-07" db="EMBL/GenBank/DDBJ databases">
        <title>Sorghum-associated microbial communities from plants grown in Nebraska, USA.</title>
        <authorList>
            <person name="Schachtman D."/>
        </authorList>
    </citation>
    <scope>NUCLEOTIDE SEQUENCE [LARGE SCALE GENOMIC DNA]</scope>
    <source>
        <strain evidence="4 5">DS1027</strain>
    </source>
</reference>
<dbReference type="Gene3D" id="1.10.10.2830">
    <property type="match status" value="1"/>
</dbReference>
<name>A0ABU1MM68_9SPHN</name>
<accession>A0ABU1MM68</accession>
<dbReference type="SMART" id="SM00470">
    <property type="entry name" value="ParB"/>
    <property type="match status" value="1"/>
</dbReference>
<protein>
    <submittedName>
        <fullName evidence="4">ParB family chromosome partitioning protein</fullName>
    </submittedName>
</protein>
<dbReference type="NCBIfam" id="TIGR00180">
    <property type="entry name" value="parB_part"/>
    <property type="match status" value="1"/>
</dbReference>
<organism evidence="4 5">
    <name type="scientific">Novosphingobium capsulatum</name>
    <dbReference type="NCBI Taxonomy" id="13688"/>
    <lineage>
        <taxon>Bacteria</taxon>
        <taxon>Pseudomonadati</taxon>
        <taxon>Pseudomonadota</taxon>
        <taxon>Alphaproteobacteria</taxon>
        <taxon>Sphingomonadales</taxon>
        <taxon>Sphingomonadaceae</taxon>
        <taxon>Novosphingobium</taxon>
    </lineage>
</organism>
<dbReference type="InterPro" id="IPR040873">
    <property type="entry name" value="SoPB_HTH"/>
</dbReference>
<evidence type="ECO:0000313" key="5">
    <source>
        <dbReference type="Proteomes" id="UP001184150"/>
    </source>
</evidence>
<keyword evidence="5" id="KW-1185">Reference proteome</keyword>
<dbReference type="EMBL" id="JAVDRD010000004">
    <property type="protein sequence ID" value="MDR6511116.1"/>
    <property type="molecule type" value="Genomic_DNA"/>
</dbReference>
<feature type="domain" description="ParB-like N-terminal" evidence="3">
    <location>
        <begin position="104"/>
        <end position="205"/>
    </location>
</feature>
<feature type="region of interest" description="Disordered" evidence="2">
    <location>
        <begin position="1"/>
        <end position="80"/>
    </location>
</feature>
<dbReference type="InterPro" id="IPR037972">
    <property type="entry name" value="RepB_N"/>
</dbReference>
<dbReference type="InterPro" id="IPR004437">
    <property type="entry name" value="ParB/RepB/Spo0J"/>
</dbReference>
<evidence type="ECO:0000313" key="4">
    <source>
        <dbReference type="EMBL" id="MDR6511116.1"/>
    </source>
</evidence>
<comment type="caution">
    <text evidence="4">The sequence shown here is derived from an EMBL/GenBank/DDBJ whole genome shotgun (WGS) entry which is preliminary data.</text>
</comment>
<dbReference type="Proteomes" id="UP001184150">
    <property type="component" value="Unassembled WGS sequence"/>
</dbReference>
<gene>
    <name evidence="4" type="ORF">J2792_001988</name>
</gene>
<sequence length="392" mass="42053">MARKQSDYLAALLAEDEETPDTTPAPVVIDNTPAPRPSGVADEPAPVPGAQAKPAPTPPVSPAPASPPRPAAPGLGPLRGTTLLNRESALARVASGEVRQVTQLLLDPARVRVWAGNARSYAHLSEESCRELIDSIIAEGGQKVPAVVRRIENDPAYDYEVIAGTRRHWSIAWLRANSYPQFQFLAQVAQLDDEAAFRLADLENRARKDVSDLERARNYALALKDHYGNHLTRMAERLKLSKGWLSKMLRVATIPDAIVAAFASPADVQLKPGYALAQALDDKNAQVAILKEARQLAREQDAARSTGRPTVPSPEVLKRLLAAPTAGNSPSGPLFSWDAPMSGRRAVSVLSAGRQGVTIKLHNGTGATTEDLIEGVRAALDALEAQGKGMQR</sequence>
<dbReference type="InterPro" id="IPR050336">
    <property type="entry name" value="Chromosome_partition/occlusion"/>
</dbReference>
<evidence type="ECO:0000256" key="1">
    <source>
        <dbReference type="ARBA" id="ARBA00006295"/>
    </source>
</evidence>
<feature type="compositionally biased region" description="Pro residues" evidence="2">
    <location>
        <begin position="55"/>
        <end position="71"/>
    </location>
</feature>
<dbReference type="SUPFAM" id="SSF110849">
    <property type="entry name" value="ParB/Sulfiredoxin"/>
    <property type="match status" value="1"/>
</dbReference>
<dbReference type="Pfam" id="PF18090">
    <property type="entry name" value="SoPB_HTH"/>
    <property type="match status" value="1"/>
</dbReference>
<evidence type="ECO:0000259" key="3">
    <source>
        <dbReference type="SMART" id="SM00470"/>
    </source>
</evidence>
<proteinExistence type="inferred from homology"/>
<dbReference type="InterPro" id="IPR003115">
    <property type="entry name" value="ParB_N"/>
</dbReference>
<dbReference type="RefSeq" id="WP_309805068.1">
    <property type="nucleotide sequence ID" value="NZ_JAVDRD010000004.1"/>
</dbReference>
<dbReference type="PANTHER" id="PTHR33375">
    <property type="entry name" value="CHROMOSOME-PARTITIONING PROTEIN PARB-RELATED"/>
    <property type="match status" value="1"/>
</dbReference>